<comment type="function">
    <text evidence="12 13">Required for formation of the rod structure in the basal body of the flagellar apparatus. Together with FliI and FliH, may constitute the export apparatus of flagellin.</text>
</comment>
<dbReference type="InterPro" id="IPR029025">
    <property type="entry name" value="T3SS_substrate_exporter_C"/>
</dbReference>
<dbReference type="AlphaFoldDB" id="A0A3N1YBB5"/>
<evidence type="ECO:0000256" key="13">
    <source>
        <dbReference type="RuleBase" id="RU364091"/>
    </source>
</evidence>
<evidence type="ECO:0000256" key="12">
    <source>
        <dbReference type="ARBA" id="ARBA00025078"/>
    </source>
</evidence>
<dbReference type="GO" id="GO:0044780">
    <property type="term" value="P:bacterial-type flagellum assembly"/>
    <property type="evidence" value="ECO:0007669"/>
    <property type="project" value="InterPro"/>
</dbReference>
<evidence type="ECO:0000256" key="10">
    <source>
        <dbReference type="ARBA" id="ARBA00023136"/>
    </source>
</evidence>
<evidence type="ECO:0000256" key="8">
    <source>
        <dbReference type="ARBA" id="ARBA00022927"/>
    </source>
</evidence>
<dbReference type="Gene3D" id="3.40.1690.10">
    <property type="entry name" value="secretion proteins EscU"/>
    <property type="match status" value="1"/>
</dbReference>
<evidence type="ECO:0000256" key="1">
    <source>
        <dbReference type="ARBA" id="ARBA00004651"/>
    </source>
</evidence>
<feature type="transmembrane region" description="Helical" evidence="13">
    <location>
        <begin position="149"/>
        <end position="167"/>
    </location>
</feature>
<protein>
    <recommendedName>
        <fullName evidence="3 13">Flagellar biosynthetic protein FlhB</fullName>
    </recommendedName>
</protein>
<dbReference type="Proteomes" id="UP000276634">
    <property type="component" value="Unassembled WGS sequence"/>
</dbReference>
<evidence type="ECO:0000313" key="15">
    <source>
        <dbReference type="EMBL" id="ROR34942.1"/>
    </source>
</evidence>
<proteinExistence type="inferred from homology"/>
<keyword evidence="6 13" id="KW-0812">Transmembrane</keyword>
<keyword evidence="5 13" id="KW-1003">Cell membrane</keyword>
<feature type="region of interest" description="Disordered" evidence="14">
    <location>
        <begin position="358"/>
        <end position="385"/>
    </location>
</feature>
<dbReference type="OrthoDB" id="9807950at2"/>
<keyword evidence="10 13" id="KW-0472">Membrane</keyword>
<sequence length="385" mass="41878">MAQEDAQERTERPTPKRLREAREKGQVPRSRELGTLFLLLAGAGGLLLTGPHLAGGMEALLVRGLRLEAADVLDPAAPVRLLARAVTEAALALAPLLALLVAAAVAAPLVLGGWVFSTETLMPKWERIDPVRGLRRVFSLRGLIELVKALAKFAVIATVAVVLLWRLGPALLGLGQQEAGQAVADAAALLAWAFLGLAASTLLIAAVDVPFQLWDHTRQLRMTRQEVRDELKETEGKPEVRARQRERQREIARRRMMAEVPKADVVVTNPTHFAVALRYRPERMRAPQVVAKGTDLVAAQIRGVAARAGVPQFEAPPLARALYYSTEVGQEIPAALYVAVAQVLAWVYQVDAARREGREAPARPQGLEVPDELTRPGAARAARRH</sequence>
<dbReference type="PRINTS" id="PR00950">
    <property type="entry name" value="TYPE3IMSPROT"/>
</dbReference>
<evidence type="ECO:0000256" key="11">
    <source>
        <dbReference type="ARBA" id="ARBA00023225"/>
    </source>
</evidence>
<dbReference type="InterPro" id="IPR006135">
    <property type="entry name" value="T3SS_substrate_exporter"/>
</dbReference>
<dbReference type="FunFam" id="3.40.1690.10:FF:000001">
    <property type="entry name" value="Flagellar biosynthetic protein FlhB"/>
    <property type="match status" value="1"/>
</dbReference>
<dbReference type="SUPFAM" id="SSF160544">
    <property type="entry name" value="EscU C-terminal domain-like"/>
    <property type="match status" value="1"/>
</dbReference>
<dbReference type="NCBIfam" id="TIGR00328">
    <property type="entry name" value="flhB"/>
    <property type="match status" value="1"/>
</dbReference>
<gene>
    <name evidence="13" type="primary">flhB</name>
    <name evidence="15" type="ORF">EDC57_0853</name>
</gene>
<comment type="subcellular location">
    <subcellularLocation>
        <location evidence="1">Cell membrane</location>
        <topology evidence="1">Multi-pass membrane protein</topology>
    </subcellularLocation>
</comment>
<keyword evidence="15" id="KW-0966">Cell projection</keyword>
<evidence type="ECO:0000256" key="6">
    <source>
        <dbReference type="ARBA" id="ARBA00022692"/>
    </source>
</evidence>
<feature type="transmembrane region" description="Helical" evidence="13">
    <location>
        <begin position="89"/>
        <end position="116"/>
    </location>
</feature>
<keyword evidence="8 13" id="KW-0653">Protein transport</keyword>
<evidence type="ECO:0000313" key="16">
    <source>
        <dbReference type="Proteomes" id="UP000276634"/>
    </source>
</evidence>
<keyword evidence="16" id="KW-1185">Reference proteome</keyword>
<keyword evidence="15" id="KW-0282">Flagellum</keyword>
<evidence type="ECO:0000256" key="4">
    <source>
        <dbReference type="ARBA" id="ARBA00022448"/>
    </source>
</evidence>
<comment type="caution">
    <text evidence="15">The sequence shown here is derived from an EMBL/GenBank/DDBJ whole genome shotgun (WGS) entry which is preliminary data.</text>
</comment>
<dbReference type="EMBL" id="RJVI01000001">
    <property type="protein sequence ID" value="ROR34942.1"/>
    <property type="molecule type" value="Genomic_DNA"/>
</dbReference>
<dbReference type="Pfam" id="PF01312">
    <property type="entry name" value="Bac_export_2"/>
    <property type="match status" value="1"/>
</dbReference>
<keyword evidence="9 13" id="KW-1133">Transmembrane helix</keyword>
<name>A0A3N1YBB5_9GAMM</name>
<evidence type="ECO:0000256" key="9">
    <source>
        <dbReference type="ARBA" id="ARBA00022989"/>
    </source>
</evidence>
<feature type="transmembrane region" description="Helical" evidence="13">
    <location>
        <begin position="187"/>
        <end position="214"/>
    </location>
</feature>
<evidence type="ECO:0000256" key="5">
    <source>
        <dbReference type="ARBA" id="ARBA00022475"/>
    </source>
</evidence>
<evidence type="ECO:0000256" key="7">
    <source>
        <dbReference type="ARBA" id="ARBA00022795"/>
    </source>
</evidence>
<evidence type="ECO:0000256" key="14">
    <source>
        <dbReference type="SAM" id="MobiDB-lite"/>
    </source>
</evidence>
<dbReference type="PANTHER" id="PTHR30531">
    <property type="entry name" value="FLAGELLAR BIOSYNTHETIC PROTEIN FLHB"/>
    <property type="match status" value="1"/>
</dbReference>
<accession>A0A3N1YBB5</accession>
<dbReference type="GO" id="GO:0009306">
    <property type="term" value="P:protein secretion"/>
    <property type="evidence" value="ECO:0007669"/>
    <property type="project" value="InterPro"/>
</dbReference>
<dbReference type="Gene3D" id="6.10.250.2080">
    <property type="match status" value="1"/>
</dbReference>
<organism evidence="15 16">
    <name type="scientific">Inmirania thermothiophila</name>
    <dbReference type="NCBI Taxonomy" id="1750597"/>
    <lineage>
        <taxon>Bacteria</taxon>
        <taxon>Pseudomonadati</taxon>
        <taxon>Pseudomonadota</taxon>
        <taxon>Gammaproteobacteria</taxon>
        <taxon>Chromatiales</taxon>
        <taxon>Ectothiorhodospiraceae</taxon>
        <taxon>Inmirania</taxon>
    </lineage>
</organism>
<keyword evidence="7 13" id="KW-1005">Bacterial flagellum biogenesis</keyword>
<keyword evidence="4 13" id="KW-0813">Transport</keyword>
<comment type="similarity">
    <text evidence="2 13">Belongs to the type III secretion exporter family.</text>
</comment>
<evidence type="ECO:0000256" key="3">
    <source>
        <dbReference type="ARBA" id="ARBA00021622"/>
    </source>
</evidence>
<dbReference type="GO" id="GO:0005886">
    <property type="term" value="C:plasma membrane"/>
    <property type="evidence" value="ECO:0007669"/>
    <property type="project" value="UniProtKB-SubCell"/>
</dbReference>
<keyword evidence="11 13" id="KW-1006">Bacterial flagellum protein export</keyword>
<feature type="transmembrane region" description="Helical" evidence="13">
    <location>
        <begin position="33"/>
        <end position="54"/>
    </location>
</feature>
<dbReference type="InterPro" id="IPR006136">
    <property type="entry name" value="FlhB"/>
</dbReference>
<dbReference type="PANTHER" id="PTHR30531:SF12">
    <property type="entry name" value="FLAGELLAR BIOSYNTHETIC PROTEIN FLHB"/>
    <property type="match status" value="1"/>
</dbReference>
<keyword evidence="15" id="KW-0969">Cilium</keyword>
<dbReference type="RefSeq" id="WP_123400539.1">
    <property type="nucleotide sequence ID" value="NZ_RJVI01000001.1"/>
</dbReference>
<evidence type="ECO:0000256" key="2">
    <source>
        <dbReference type="ARBA" id="ARBA00010690"/>
    </source>
</evidence>
<reference evidence="15 16" key="1">
    <citation type="submission" date="2018-11" db="EMBL/GenBank/DDBJ databases">
        <title>Genomic Encyclopedia of Type Strains, Phase IV (KMG-IV): sequencing the most valuable type-strain genomes for metagenomic binning, comparative biology and taxonomic classification.</title>
        <authorList>
            <person name="Goeker M."/>
        </authorList>
    </citation>
    <scope>NUCLEOTIDE SEQUENCE [LARGE SCALE GENOMIC DNA]</scope>
    <source>
        <strain evidence="15 16">DSM 100275</strain>
    </source>
</reference>
<feature type="region of interest" description="Disordered" evidence="14">
    <location>
        <begin position="1"/>
        <end position="27"/>
    </location>
</feature>